<dbReference type="InterPro" id="IPR006199">
    <property type="entry name" value="LexA_DNA-bd_dom"/>
</dbReference>
<feature type="domain" description="LexA repressor DNA-binding" evidence="1">
    <location>
        <begin position="5"/>
        <end position="66"/>
    </location>
</feature>
<sequence length="74" mass="8562">MHNILTKKQREVLEIIENLMNAKGFAPTVREIRDAVHLASVSTVYTHMEKLKEKGYITWEPSQPRTLRILKTAS</sequence>
<keyword evidence="2" id="KW-0378">Hydrolase</keyword>
<keyword evidence="3" id="KW-1185">Reference proteome</keyword>
<dbReference type="InterPro" id="IPR050077">
    <property type="entry name" value="LexA_repressor"/>
</dbReference>
<dbReference type="RefSeq" id="WP_184527441.1">
    <property type="nucleotide sequence ID" value="NZ_JACHGK010000011.1"/>
</dbReference>
<dbReference type="Proteomes" id="UP000531594">
    <property type="component" value="Unassembled WGS sequence"/>
</dbReference>
<dbReference type="Pfam" id="PF01726">
    <property type="entry name" value="LexA_DNA_bind"/>
    <property type="match status" value="1"/>
</dbReference>
<organism evidence="2 3">
    <name type="scientific">Bacillus benzoevorans</name>
    <dbReference type="NCBI Taxonomy" id="1456"/>
    <lineage>
        <taxon>Bacteria</taxon>
        <taxon>Bacillati</taxon>
        <taxon>Bacillota</taxon>
        <taxon>Bacilli</taxon>
        <taxon>Bacillales</taxon>
        <taxon>Bacillaceae</taxon>
        <taxon>Bacillus</taxon>
    </lineage>
</organism>
<gene>
    <name evidence="2" type="ORF">HNR53_003089</name>
</gene>
<comment type="caution">
    <text evidence="2">The sequence shown here is derived from an EMBL/GenBank/DDBJ whole genome shotgun (WGS) entry which is preliminary data.</text>
</comment>
<dbReference type="SUPFAM" id="SSF46785">
    <property type="entry name" value="Winged helix' DNA-binding domain"/>
    <property type="match status" value="1"/>
</dbReference>
<dbReference type="InterPro" id="IPR036388">
    <property type="entry name" value="WH-like_DNA-bd_sf"/>
</dbReference>
<reference evidence="2 3" key="1">
    <citation type="submission" date="2020-08" db="EMBL/GenBank/DDBJ databases">
        <title>Genomic Encyclopedia of Type Strains, Phase IV (KMG-IV): sequencing the most valuable type-strain genomes for metagenomic binning, comparative biology and taxonomic classification.</title>
        <authorList>
            <person name="Goeker M."/>
        </authorList>
    </citation>
    <scope>NUCLEOTIDE SEQUENCE [LARGE SCALE GENOMIC DNA]</scope>
    <source>
        <strain evidence="2 3">DSM 5391</strain>
    </source>
</reference>
<name>A0A7X0HTA0_9BACI</name>
<dbReference type="EC" id="3.4.21.88" evidence="2"/>
<dbReference type="GO" id="GO:0004252">
    <property type="term" value="F:serine-type endopeptidase activity"/>
    <property type="evidence" value="ECO:0007669"/>
    <property type="project" value="UniProtKB-EC"/>
</dbReference>
<dbReference type="PANTHER" id="PTHR33516:SF2">
    <property type="entry name" value="LEXA REPRESSOR-RELATED"/>
    <property type="match status" value="1"/>
</dbReference>
<dbReference type="Gene3D" id="1.10.10.10">
    <property type="entry name" value="Winged helix-like DNA-binding domain superfamily/Winged helix DNA-binding domain"/>
    <property type="match status" value="1"/>
</dbReference>
<evidence type="ECO:0000313" key="2">
    <source>
        <dbReference type="EMBL" id="MBB6446430.1"/>
    </source>
</evidence>
<dbReference type="GO" id="GO:0006508">
    <property type="term" value="P:proteolysis"/>
    <property type="evidence" value="ECO:0007669"/>
    <property type="project" value="InterPro"/>
</dbReference>
<dbReference type="AlphaFoldDB" id="A0A7X0HTA0"/>
<proteinExistence type="predicted"/>
<dbReference type="PANTHER" id="PTHR33516">
    <property type="entry name" value="LEXA REPRESSOR"/>
    <property type="match status" value="1"/>
</dbReference>
<evidence type="ECO:0000259" key="1">
    <source>
        <dbReference type="Pfam" id="PF01726"/>
    </source>
</evidence>
<dbReference type="EMBL" id="JACHGK010000011">
    <property type="protein sequence ID" value="MBB6446430.1"/>
    <property type="molecule type" value="Genomic_DNA"/>
</dbReference>
<accession>A0A7X0HTA0</accession>
<dbReference type="InterPro" id="IPR036390">
    <property type="entry name" value="WH_DNA-bd_sf"/>
</dbReference>
<evidence type="ECO:0000313" key="3">
    <source>
        <dbReference type="Proteomes" id="UP000531594"/>
    </source>
</evidence>
<protein>
    <submittedName>
        <fullName evidence="2">Repressor LexA</fullName>
        <ecNumber evidence="2">3.4.21.88</ecNumber>
    </submittedName>
</protein>